<reference evidence="4 5" key="1">
    <citation type="submission" date="2014-06" db="EMBL/GenBank/DDBJ databases">
        <title>Draft genome sequence of the putrescine producing strain Lactococcus lactis subsp cremoris GE214.</title>
        <authorList>
            <person name="Ladero V."/>
            <person name="Linares D.M."/>
            <person name="del Rio B."/>
            <person name="Mayo B."/>
            <person name="Martin M.C."/>
            <person name="Fernandez M."/>
            <person name="Alvarez M.A."/>
        </authorList>
    </citation>
    <scope>NUCLEOTIDE SEQUENCE [LARGE SCALE GENOMIC DNA]</scope>
    <source>
        <strain evidence="4 5">GE214</strain>
    </source>
</reference>
<dbReference type="EMBL" id="AZSI01000009">
    <property type="protein sequence ID" value="KEY63375.1"/>
    <property type="molecule type" value="Genomic_DNA"/>
</dbReference>
<dbReference type="InterPro" id="IPR010317">
    <property type="entry name" value="WxLIP_PGBD"/>
</dbReference>
<gene>
    <name evidence="4" type="ORF">U725_00508</name>
</gene>
<keyword evidence="1" id="KW-0472">Membrane</keyword>
<keyword evidence="1" id="KW-1133">Transmembrane helix</keyword>
<comment type="caution">
    <text evidence="4">The sequence shown here is derived from an EMBL/GenBank/DDBJ whole genome shotgun (WGS) entry which is preliminary data.</text>
</comment>
<evidence type="ECO:0000313" key="5">
    <source>
        <dbReference type="Proteomes" id="UP000028401"/>
    </source>
</evidence>
<dbReference type="AlphaFoldDB" id="A0A084ADJ6"/>
<evidence type="ECO:0000259" key="3">
    <source>
        <dbReference type="Pfam" id="PF06030"/>
    </source>
</evidence>
<name>A0A084ADJ6_LACLC</name>
<dbReference type="Pfam" id="PF06030">
    <property type="entry name" value="WxLIP_PGBD"/>
    <property type="match status" value="1"/>
</dbReference>
<feature type="signal peptide" evidence="2">
    <location>
        <begin position="1"/>
        <end position="26"/>
    </location>
</feature>
<keyword evidence="2" id="KW-0732">Signal</keyword>
<sequence>MKKINKILFLSLISLFLVSLFETVHAESSTGDFSIEAVLEGNQKDENISYWWLKVKKGESIKLNLIINNGNEENNFEIAANQAVNNNNFTLDYSLSDEKVEQYLAEKEPTFNFYKDIFFEKEAKAGPLKLTLAPNEVREIAITFKVPQEGIRGQAIGGINVTKIPKESDRQQGILNVYSNVVALLMEDINYSNKKEKNLEFDLGKSNETEQIIEVKNPNSSLLRQVSLEERITDNNGKIVSEFQSSQTAVVPNASVSLKLNNQHKLIKGEEYKLTIKDSKQKLERVLLVSKSGEINIVENKSKQIASTSKKPMKISMVILVFIVSGAIVFYFKK</sequence>
<feature type="domain" description="WxL Interacting Protein peptidoglycan binding" evidence="3">
    <location>
        <begin position="33"/>
        <end position="163"/>
    </location>
</feature>
<keyword evidence="1" id="KW-0812">Transmembrane</keyword>
<proteinExistence type="predicted"/>
<dbReference type="RefSeq" id="WP_042747786.1">
    <property type="nucleotide sequence ID" value="NZ_AZSI01000009.1"/>
</dbReference>
<dbReference type="PATRIC" id="fig|1415168.3.peg.536"/>
<dbReference type="Proteomes" id="UP000028401">
    <property type="component" value="Unassembled WGS sequence"/>
</dbReference>
<feature type="chain" id="PRO_5001770620" evidence="2">
    <location>
        <begin position="27"/>
        <end position="334"/>
    </location>
</feature>
<feature type="transmembrane region" description="Helical" evidence="1">
    <location>
        <begin position="313"/>
        <end position="332"/>
    </location>
</feature>
<evidence type="ECO:0000256" key="2">
    <source>
        <dbReference type="SAM" id="SignalP"/>
    </source>
</evidence>
<accession>A0A084ADJ6</accession>
<organism evidence="4 5">
    <name type="scientific">Lactococcus cremoris subsp. cremoris GE214</name>
    <dbReference type="NCBI Taxonomy" id="1415168"/>
    <lineage>
        <taxon>Bacteria</taxon>
        <taxon>Bacillati</taxon>
        <taxon>Bacillota</taxon>
        <taxon>Bacilli</taxon>
        <taxon>Lactobacillales</taxon>
        <taxon>Streptococcaceae</taxon>
        <taxon>Lactococcus</taxon>
        <taxon>Lactococcus cremoris subsp. cremoris</taxon>
    </lineage>
</organism>
<protein>
    <submittedName>
        <fullName evidence="4">Putative secreted protein</fullName>
    </submittedName>
</protein>
<evidence type="ECO:0000256" key="1">
    <source>
        <dbReference type="SAM" id="Phobius"/>
    </source>
</evidence>
<evidence type="ECO:0000313" key="4">
    <source>
        <dbReference type="EMBL" id="KEY63375.1"/>
    </source>
</evidence>